<keyword evidence="1" id="KW-0812">Transmembrane</keyword>
<evidence type="ECO:0000256" key="1">
    <source>
        <dbReference type="SAM" id="Phobius"/>
    </source>
</evidence>
<gene>
    <name evidence="2" type="ORF">MAE02_32080</name>
</gene>
<dbReference type="RefSeq" id="WP_114187588.1">
    <property type="nucleotide sequence ID" value="NZ_BJYU01000043.1"/>
</dbReference>
<dbReference type="EMBL" id="BJYU01000043">
    <property type="protein sequence ID" value="GEO15512.1"/>
    <property type="molecule type" value="Genomic_DNA"/>
</dbReference>
<evidence type="ECO:0000313" key="3">
    <source>
        <dbReference type="Proteomes" id="UP000321085"/>
    </source>
</evidence>
<proteinExistence type="predicted"/>
<keyword evidence="3" id="KW-1185">Reference proteome</keyword>
<sequence length="85" mass="9393">MTRAILQESVLFLLPFIAFAIYLLIIRRNPLAWSSWSEHSFWLVIAGLACVIVSLVAAGLLADRQAGAFVPTHIEDGRVVPGQFK</sequence>
<dbReference type="OrthoDB" id="7366326at2"/>
<comment type="caution">
    <text evidence="2">The sequence shown here is derived from an EMBL/GenBank/DDBJ whole genome shotgun (WGS) entry which is preliminary data.</text>
</comment>
<dbReference type="InterPro" id="IPR046093">
    <property type="entry name" value="DUF6111"/>
</dbReference>
<feature type="transmembrane region" description="Helical" evidence="1">
    <location>
        <begin position="9"/>
        <end position="27"/>
    </location>
</feature>
<keyword evidence="1" id="KW-1133">Transmembrane helix</keyword>
<keyword evidence="1" id="KW-0472">Membrane</keyword>
<accession>A0A512BUA4</accession>
<dbReference type="AlphaFoldDB" id="A0A512BUA4"/>
<feature type="transmembrane region" description="Helical" evidence="1">
    <location>
        <begin position="39"/>
        <end position="62"/>
    </location>
</feature>
<evidence type="ECO:0000313" key="2">
    <source>
        <dbReference type="EMBL" id="GEO15512.1"/>
    </source>
</evidence>
<dbReference type="Pfam" id="PF19606">
    <property type="entry name" value="DUF6111"/>
    <property type="match status" value="1"/>
</dbReference>
<dbReference type="Proteomes" id="UP000321085">
    <property type="component" value="Unassembled WGS sequence"/>
</dbReference>
<reference evidence="2 3" key="1">
    <citation type="submission" date="2019-07" db="EMBL/GenBank/DDBJ databases">
        <title>Whole genome shotgun sequence of Microvirga aerophila NBRC 106136.</title>
        <authorList>
            <person name="Hosoyama A."/>
            <person name="Uohara A."/>
            <person name="Ohji S."/>
            <person name="Ichikawa N."/>
        </authorList>
    </citation>
    <scope>NUCLEOTIDE SEQUENCE [LARGE SCALE GENOMIC DNA]</scope>
    <source>
        <strain evidence="2 3">NBRC 106136</strain>
    </source>
</reference>
<protein>
    <submittedName>
        <fullName evidence="2">Uncharacterized protein</fullName>
    </submittedName>
</protein>
<organism evidence="2 3">
    <name type="scientific">Microvirga aerophila</name>
    <dbReference type="NCBI Taxonomy" id="670291"/>
    <lineage>
        <taxon>Bacteria</taxon>
        <taxon>Pseudomonadati</taxon>
        <taxon>Pseudomonadota</taxon>
        <taxon>Alphaproteobacteria</taxon>
        <taxon>Hyphomicrobiales</taxon>
        <taxon>Methylobacteriaceae</taxon>
        <taxon>Microvirga</taxon>
    </lineage>
</organism>
<name>A0A512BUA4_9HYPH</name>